<dbReference type="EMBL" id="FQVT01000005">
    <property type="protein sequence ID" value="SHG11687.1"/>
    <property type="molecule type" value="Genomic_DNA"/>
</dbReference>
<reference evidence="2" key="1">
    <citation type="submission" date="2016-11" db="EMBL/GenBank/DDBJ databases">
        <authorList>
            <person name="Varghese N."/>
            <person name="Submissions S."/>
        </authorList>
    </citation>
    <scope>NUCLEOTIDE SEQUENCE [LARGE SCALE GENOMIC DNA]</scope>
    <source>
        <strain evidence="2">DSM 24579</strain>
    </source>
</reference>
<proteinExistence type="predicted"/>
<gene>
    <name evidence="1" type="ORF">SAMN05444483_10513</name>
</gene>
<accession>A0A1M5H6Q9</accession>
<evidence type="ECO:0000313" key="2">
    <source>
        <dbReference type="Proteomes" id="UP000183945"/>
    </source>
</evidence>
<organism evidence="1 2">
    <name type="scientific">Salegentibacter echinorum</name>
    <dbReference type="NCBI Taxonomy" id="1073325"/>
    <lineage>
        <taxon>Bacteria</taxon>
        <taxon>Pseudomonadati</taxon>
        <taxon>Bacteroidota</taxon>
        <taxon>Flavobacteriia</taxon>
        <taxon>Flavobacteriales</taxon>
        <taxon>Flavobacteriaceae</taxon>
        <taxon>Salegentibacter</taxon>
    </lineage>
</organism>
<name>A0A1M5H6Q9_SALEC</name>
<dbReference type="RefSeq" id="WP_072879139.1">
    <property type="nucleotide sequence ID" value="NZ_FQVT01000005.1"/>
</dbReference>
<dbReference type="AlphaFoldDB" id="A0A1M5H6Q9"/>
<dbReference type="OrthoDB" id="1122071at2"/>
<evidence type="ECO:0000313" key="1">
    <source>
        <dbReference type="EMBL" id="SHG11687.1"/>
    </source>
</evidence>
<dbReference type="Proteomes" id="UP000183945">
    <property type="component" value="Unassembled WGS sequence"/>
</dbReference>
<keyword evidence="2" id="KW-1185">Reference proteome</keyword>
<sequence length="69" mass="8386">MEMEIKKLELLRWLSDVEDREVLAQVEAINEDVEKESGFDFDKEWENGYTGKEFKAEMRKRINSYPWKK</sequence>
<protein>
    <submittedName>
        <fullName evidence="1">Uncharacterized protein</fullName>
    </submittedName>
</protein>